<evidence type="ECO:0000313" key="2">
    <source>
        <dbReference type="Proteomes" id="UP001143330"/>
    </source>
</evidence>
<dbReference type="AlphaFoldDB" id="A0A9W6JZF3"/>
<reference evidence="1" key="1">
    <citation type="journal article" date="2014" name="Int. J. Syst. Evol. Microbiol.">
        <title>Complete genome sequence of Corynebacterium casei LMG S-19264T (=DSM 44701T), isolated from a smear-ripened cheese.</title>
        <authorList>
            <consortium name="US DOE Joint Genome Institute (JGI-PGF)"/>
            <person name="Walter F."/>
            <person name="Albersmeier A."/>
            <person name="Kalinowski J."/>
            <person name="Ruckert C."/>
        </authorList>
    </citation>
    <scope>NUCLEOTIDE SEQUENCE</scope>
    <source>
        <strain evidence="1">VKM B-2789</strain>
    </source>
</reference>
<proteinExistence type="predicted"/>
<dbReference type="Proteomes" id="UP001143330">
    <property type="component" value="Unassembled WGS sequence"/>
</dbReference>
<gene>
    <name evidence="1" type="ORF">GCM10017653_47850</name>
</gene>
<organism evidence="1 2">
    <name type="scientific">Ancylobacter defluvii</name>
    <dbReference type="NCBI Taxonomy" id="1282440"/>
    <lineage>
        <taxon>Bacteria</taxon>
        <taxon>Pseudomonadati</taxon>
        <taxon>Pseudomonadota</taxon>
        <taxon>Alphaproteobacteria</taxon>
        <taxon>Hyphomicrobiales</taxon>
        <taxon>Xanthobacteraceae</taxon>
        <taxon>Ancylobacter</taxon>
    </lineage>
</organism>
<keyword evidence="2" id="KW-1185">Reference proteome</keyword>
<dbReference type="RefSeq" id="WP_213363747.1">
    <property type="nucleotide sequence ID" value="NZ_BSFM01000021.1"/>
</dbReference>
<name>A0A9W6JZF3_9HYPH</name>
<dbReference type="EMBL" id="BSFM01000021">
    <property type="protein sequence ID" value="GLK86715.1"/>
    <property type="molecule type" value="Genomic_DNA"/>
</dbReference>
<accession>A0A9W6JZF3</accession>
<sequence length="70" mass="8094">MTDTAEDRIEAGEPVHMEFTAEGRRWWLNDPYQEVERAVVRRLGNRLVEAGDSLFGWPGFSQTWRAARDG</sequence>
<reference evidence="1" key="2">
    <citation type="submission" date="2023-01" db="EMBL/GenBank/DDBJ databases">
        <authorList>
            <person name="Sun Q."/>
            <person name="Evtushenko L."/>
        </authorList>
    </citation>
    <scope>NUCLEOTIDE SEQUENCE</scope>
    <source>
        <strain evidence="1">VKM B-2789</strain>
    </source>
</reference>
<comment type="caution">
    <text evidence="1">The sequence shown here is derived from an EMBL/GenBank/DDBJ whole genome shotgun (WGS) entry which is preliminary data.</text>
</comment>
<evidence type="ECO:0000313" key="1">
    <source>
        <dbReference type="EMBL" id="GLK86715.1"/>
    </source>
</evidence>
<protein>
    <submittedName>
        <fullName evidence="1">Uncharacterized protein</fullName>
    </submittedName>
</protein>